<evidence type="ECO:0000259" key="4">
    <source>
        <dbReference type="Pfam" id="PF00724"/>
    </source>
</evidence>
<keyword evidence="3" id="KW-0560">Oxidoreductase</keyword>
<dbReference type="GO" id="GO:0010181">
    <property type="term" value="F:FMN binding"/>
    <property type="evidence" value="ECO:0007669"/>
    <property type="project" value="InterPro"/>
</dbReference>
<proteinExistence type="inferred from homology"/>
<accession>A0A1I7MYB3</accession>
<dbReference type="GO" id="GO:0016628">
    <property type="term" value="F:oxidoreductase activity, acting on the CH-CH group of donors, NAD or NADP as acceptor"/>
    <property type="evidence" value="ECO:0007669"/>
    <property type="project" value="UniProtKB-ARBA"/>
</dbReference>
<reference evidence="6" key="1">
    <citation type="submission" date="2016-10" db="EMBL/GenBank/DDBJ databases">
        <authorList>
            <person name="Varghese N."/>
            <person name="Submissions S."/>
        </authorList>
    </citation>
    <scope>NUCLEOTIDE SEQUENCE [LARGE SCALE GENOMIC DNA]</scope>
    <source>
        <strain evidence="6">DSM 1565</strain>
    </source>
</reference>
<dbReference type="Gene3D" id="3.20.20.70">
    <property type="entry name" value="Aldolase class I"/>
    <property type="match status" value="1"/>
</dbReference>
<evidence type="ECO:0000256" key="3">
    <source>
        <dbReference type="ARBA" id="ARBA00023002"/>
    </source>
</evidence>
<comment type="similarity">
    <text evidence="2">Belongs to the NADH:flavin oxidoreductase/NADH oxidase family.</text>
</comment>
<dbReference type="PANTHER" id="PTHR22893:SF98">
    <property type="entry name" value="OXIDOREDUCTASE"/>
    <property type="match status" value="1"/>
</dbReference>
<dbReference type="RefSeq" id="WP_092864362.1">
    <property type="nucleotide sequence ID" value="NZ_FPCH01000001.1"/>
</dbReference>
<dbReference type="STRING" id="51670.SAMN04488557_0751"/>
<dbReference type="FunFam" id="3.20.20.70:FF:000059">
    <property type="entry name" value="N-ethylmaleimide reductase, FMN-linked"/>
    <property type="match status" value="1"/>
</dbReference>
<organism evidence="5 6">
    <name type="scientific">Hyphomicrobium facile</name>
    <dbReference type="NCBI Taxonomy" id="51670"/>
    <lineage>
        <taxon>Bacteria</taxon>
        <taxon>Pseudomonadati</taxon>
        <taxon>Pseudomonadota</taxon>
        <taxon>Alphaproteobacteria</taxon>
        <taxon>Hyphomicrobiales</taxon>
        <taxon>Hyphomicrobiaceae</taxon>
        <taxon>Hyphomicrobium</taxon>
    </lineage>
</organism>
<dbReference type="CDD" id="cd02933">
    <property type="entry name" value="OYE_like_FMN"/>
    <property type="match status" value="1"/>
</dbReference>
<dbReference type="OrthoDB" id="9804454at2"/>
<dbReference type="Proteomes" id="UP000199423">
    <property type="component" value="Unassembled WGS sequence"/>
</dbReference>
<dbReference type="AlphaFoldDB" id="A0A1I7MYB3"/>
<dbReference type="InterPro" id="IPR001155">
    <property type="entry name" value="OxRdtase_FMN_N"/>
</dbReference>
<dbReference type="PANTHER" id="PTHR22893">
    <property type="entry name" value="NADH OXIDOREDUCTASE-RELATED"/>
    <property type="match status" value="1"/>
</dbReference>
<sequence>MALLFDPLQAGAFLMKNRIVLAPLTRCRASAGRVPNDLMRDYYVQRASAGLMLTEATSVTPMGVGYPDTPGIWSDEQVAGWKKITDAVHAAGGTILLQLWHVGRISDPVYLDGELPVAPSAIAPEGHVSLVRPKREYVVPRALELSEIPGVIAAYRRGAENAKRAGFDGVEVHGANGYLLDQFLQDSTNHRTDAYGGPIENRARLMLEVVDACVEVWGADRVGLHLAPRADSHSMGDSNRLATFSYVASEAGKRKIAFIFTREHEAPDSINPAIKKAFGGVLIANEKFTKESAEVALNSGAADAVGFGKEFIANPDLPERFKLNAPLNPQDPSTFYGGGAKGYTDYPALSKEEASV</sequence>
<dbReference type="GO" id="GO:0005829">
    <property type="term" value="C:cytosol"/>
    <property type="evidence" value="ECO:0007669"/>
    <property type="project" value="TreeGrafter"/>
</dbReference>
<dbReference type="InterPro" id="IPR013785">
    <property type="entry name" value="Aldolase_TIM"/>
</dbReference>
<evidence type="ECO:0000256" key="1">
    <source>
        <dbReference type="ARBA" id="ARBA00001917"/>
    </source>
</evidence>
<name>A0A1I7MYB3_9HYPH</name>
<dbReference type="Pfam" id="PF00724">
    <property type="entry name" value="Oxidored_FMN"/>
    <property type="match status" value="1"/>
</dbReference>
<keyword evidence="6" id="KW-1185">Reference proteome</keyword>
<feature type="domain" description="NADH:flavin oxidoreductase/NADH oxidase N-terminal" evidence="4">
    <location>
        <begin position="4"/>
        <end position="327"/>
    </location>
</feature>
<comment type="cofactor">
    <cofactor evidence="1">
        <name>FMN</name>
        <dbReference type="ChEBI" id="CHEBI:58210"/>
    </cofactor>
</comment>
<dbReference type="SUPFAM" id="SSF51395">
    <property type="entry name" value="FMN-linked oxidoreductases"/>
    <property type="match status" value="1"/>
</dbReference>
<dbReference type="InterPro" id="IPR045247">
    <property type="entry name" value="Oye-like"/>
</dbReference>
<protein>
    <recommendedName>
        <fullName evidence="4">NADH:flavin oxidoreductase/NADH oxidase N-terminal domain-containing protein</fullName>
    </recommendedName>
</protein>
<evidence type="ECO:0000256" key="2">
    <source>
        <dbReference type="ARBA" id="ARBA00005979"/>
    </source>
</evidence>
<dbReference type="EMBL" id="FPCH01000001">
    <property type="protein sequence ID" value="SFV27401.1"/>
    <property type="molecule type" value="Genomic_DNA"/>
</dbReference>
<evidence type="ECO:0000313" key="5">
    <source>
        <dbReference type="EMBL" id="SFV27401.1"/>
    </source>
</evidence>
<evidence type="ECO:0000313" key="6">
    <source>
        <dbReference type="Proteomes" id="UP000199423"/>
    </source>
</evidence>
<gene>
    <name evidence="5" type="ORF">SAMN04488557_0751</name>
</gene>